<proteinExistence type="predicted"/>
<gene>
    <name evidence="2" type="ORF">M6B38_222115</name>
</gene>
<reference evidence="2" key="2">
    <citation type="submission" date="2023-04" db="EMBL/GenBank/DDBJ databases">
        <authorList>
            <person name="Bruccoleri R.E."/>
            <person name="Oakeley E.J."/>
            <person name="Faust A.-M."/>
            <person name="Dessus-Babus S."/>
            <person name="Altorfer M."/>
            <person name="Burckhardt D."/>
            <person name="Oertli M."/>
            <person name="Naumann U."/>
            <person name="Petersen F."/>
            <person name="Wong J."/>
        </authorList>
    </citation>
    <scope>NUCLEOTIDE SEQUENCE</scope>
    <source>
        <strain evidence="2">GSM-AAB239-AS_SAM_17_03QT</strain>
        <tissue evidence="2">Leaf</tissue>
    </source>
</reference>
<keyword evidence="3" id="KW-1185">Reference proteome</keyword>
<feature type="region of interest" description="Disordered" evidence="1">
    <location>
        <begin position="163"/>
        <end position="190"/>
    </location>
</feature>
<dbReference type="EMBL" id="JANAVB010041419">
    <property type="protein sequence ID" value="KAJ6796139.1"/>
    <property type="molecule type" value="Genomic_DNA"/>
</dbReference>
<evidence type="ECO:0000313" key="2">
    <source>
        <dbReference type="EMBL" id="KAJ6796139.1"/>
    </source>
</evidence>
<dbReference type="GO" id="GO:0071763">
    <property type="term" value="P:nuclear membrane organization"/>
    <property type="evidence" value="ECO:0007669"/>
    <property type="project" value="TreeGrafter"/>
</dbReference>
<feature type="compositionally biased region" description="Polar residues" evidence="1">
    <location>
        <begin position="353"/>
        <end position="377"/>
    </location>
</feature>
<name>A0AAX6DWT0_IRIPA</name>
<feature type="compositionally biased region" description="Polar residues" evidence="1">
    <location>
        <begin position="499"/>
        <end position="516"/>
    </location>
</feature>
<dbReference type="PANTHER" id="PTHR33416">
    <property type="entry name" value="NUCLEAR PORE COMPLEX PROTEIN NUP1"/>
    <property type="match status" value="1"/>
</dbReference>
<evidence type="ECO:0000256" key="1">
    <source>
        <dbReference type="SAM" id="MobiDB-lite"/>
    </source>
</evidence>
<feature type="region of interest" description="Disordered" evidence="1">
    <location>
        <begin position="539"/>
        <end position="558"/>
    </location>
</feature>
<organism evidence="2 3">
    <name type="scientific">Iris pallida</name>
    <name type="common">Sweet iris</name>
    <dbReference type="NCBI Taxonomy" id="29817"/>
    <lineage>
        <taxon>Eukaryota</taxon>
        <taxon>Viridiplantae</taxon>
        <taxon>Streptophyta</taxon>
        <taxon>Embryophyta</taxon>
        <taxon>Tracheophyta</taxon>
        <taxon>Spermatophyta</taxon>
        <taxon>Magnoliopsida</taxon>
        <taxon>Liliopsida</taxon>
        <taxon>Asparagales</taxon>
        <taxon>Iridaceae</taxon>
        <taxon>Iridoideae</taxon>
        <taxon>Irideae</taxon>
        <taxon>Iris</taxon>
    </lineage>
</organism>
<accession>A0AAX6DWT0</accession>
<dbReference type="PANTHER" id="PTHR33416:SF18">
    <property type="entry name" value="NUCLEOPORIN-LIKE PROTEIN"/>
    <property type="match status" value="1"/>
</dbReference>
<feature type="region of interest" description="Disordered" evidence="1">
    <location>
        <begin position="496"/>
        <end position="516"/>
    </location>
</feature>
<sequence length="698" mass="76124">MEERRGGYGDGAGGKLSRRSFRTRTPSTPYDRPARASKPDGWFSKLLLQPASKILPSFFPPRNQQDPPPQPEAEIEVLPELAQEDPGARLTPIYDEPGPSARYEQPEVDSKVNELVEDKSGNTYVDSGLAEIEQRLKEKKFSRDDTNRLIELLRSRTIDLPEDDVRAERSGPEDAETIPRQKHLRTSSKEDYPVHRTWKTIDAFQSTVHDVSDVETVPGQKNLRTSSKEEYPVHRTWKTTDPFQSTEHNVGSSPVEIAKAYMGARTVPSGYDCQNGQWKKESLSCNDNSVSKLPSTPVARSPICWPGAVVPSDHEYPTLQRGRIGFGPRTPYSGAIFPKSSSKFQVNGEKTDFSSPRWKQSSTHLLGSTKKTPRRMNSNLEDGFASVGPMRHVRPKNMTTTAPTGATPCRSNGFPFLSKTSDAFSAQGNLEPSPSKGGFLNLQSTNRDDEASEFAAGSLTVHPQSSKMAKRILEHLNRTVPSPKEKSSELKLAIARTTPRPTSSALVKGGQNDNPVISVSKEQKTDCLVGRDMVAQEGANTEKVLSGPSTSISNDKDGLKSPQIVKQTIFGLAQKTTANSEASNSSQETSTAAVKPSNNLNTCDNVVSFTFPVTSASNSFAEPPTPTMTSTIAASKVLETSGGSIPSFEFGSSRSDSRLVFSFGSSSNSDTTTPVFKFGNDNKPTLSFKPIGKDAFCC</sequence>
<protein>
    <recommendedName>
        <fullName evidence="4">Nuclear pore complex protein NUP1</fullName>
    </recommendedName>
</protein>
<feature type="region of interest" description="Disordered" evidence="1">
    <location>
        <begin position="577"/>
        <end position="597"/>
    </location>
</feature>
<reference evidence="2" key="1">
    <citation type="journal article" date="2023" name="GigaByte">
        <title>Genome assembly of the bearded iris, Iris pallida Lam.</title>
        <authorList>
            <person name="Bruccoleri R.E."/>
            <person name="Oakeley E.J."/>
            <person name="Faust A.M.E."/>
            <person name="Altorfer M."/>
            <person name="Dessus-Babus S."/>
            <person name="Burckhardt D."/>
            <person name="Oertli M."/>
            <person name="Naumann U."/>
            <person name="Petersen F."/>
            <person name="Wong J."/>
        </authorList>
    </citation>
    <scope>NUCLEOTIDE SEQUENCE</scope>
    <source>
        <strain evidence="2">GSM-AAB239-AS_SAM_17_03QT</strain>
    </source>
</reference>
<feature type="compositionally biased region" description="Basic and acidic residues" evidence="1">
    <location>
        <begin position="163"/>
        <end position="172"/>
    </location>
</feature>
<dbReference type="GO" id="GO:0005635">
    <property type="term" value="C:nuclear envelope"/>
    <property type="evidence" value="ECO:0007669"/>
    <property type="project" value="TreeGrafter"/>
</dbReference>
<dbReference type="AlphaFoldDB" id="A0AAX6DWT0"/>
<evidence type="ECO:0008006" key="4">
    <source>
        <dbReference type="Google" id="ProtNLM"/>
    </source>
</evidence>
<comment type="caution">
    <text evidence="2">The sequence shown here is derived from an EMBL/GenBank/DDBJ whole genome shotgun (WGS) entry which is preliminary data.</text>
</comment>
<dbReference type="Proteomes" id="UP001140949">
    <property type="component" value="Unassembled WGS sequence"/>
</dbReference>
<evidence type="ECO:0000313" key="3">
    <source>
        <dbReference type="Proteomes" id="UP001140949"/>
    </source>
</evidence>
<feature type="region of interest" description="Disordered" evidence="1">
    <location>
        <begin position="347"/>
        <end position="377"/>
    </location>
</feature>
<feature type="region of interest" description="Disordered" evidence="1">
    <location>
        <begin position="1"/>
        <end position="41"/>
    </location>
</feature>
<feature type="region of interest" description="Disordered" evidence="1">
    <location>
        <begin position="82"/>
        <end position="108"/>
    </location>
</feature>